<dbReference type="AlphaFoldDB" id="A0A7I9YLD8"/>
<dbReference type="PANTHER" id="PTHR30204:SF69">
    <property type="entry name" value="MERR-FAMILY TRANSCRIPTIONAL REGULATOR"/>
    <property type="match status" value="1"/>
</dbReference>
<dbReference type="Gene3D" id="1.10.1660.10">
    <property type="match status" value="1"/>
</dbReference>
<gene>
    <name evidence="6" type="ORF">MBOU_14790</name>
</gene>
<dbReference type="InterPro" id="IPR000551">
    <property type="entry name" value="MerR-type_HTH_dom"/>
</dbReference>
<dbReference type="InterPro" id="IPR009061">
    <property type="entry name" value="DNA-bd_dom_put_sf"/>
</dbReference>
<dbReference type="PANTHER" id="PTHR30204">
    <property type="entry name" value="REDOX-CYCLING DRUG-SENSING TRANSCRIPTIONAL ACTIVATOR SOXR"/>
    <property type="match status" value="1"/>
</dbReference>
<evidence type="ECO:0000256" key="3">
    <source>
        <dbReference type="ARBA" id="ARBA00023125"/>
    </source>
</evidence>
<keyword evidence="7" id="KW-1185">Reference proteome</keyword>
<dbReference type="EMBL" id="BLKZ01000001">
    <property type="protein sequence ID" value="GFG89437.1"/>
    <property type="molecule type" value="Genomic_DNA"/>
</dbReference>
<dbReference type="SUPFAM" id="SSF46955">
    <property type="entry name" value="Putative DNA-binding domain"/>
    <property type="match status" value="1"/>
</dbReference>
<name>A0A7I9YLD8_MYCBU</name>
<evidence type="ECO:0000313" key="7">
    <source>
        <dbReference type="Proteomes" id="UP000465360"/>
    </source>
</evidence>
<dbReference type="GO" id="GO:0003700">
    <property type="term" value="F:DNA-binding transcription factor activity"/>
    <property type="evidence" value="ECO:0007669"/>
    <property type="project" value="InterPro"/>
</dbReference>
<evidence type="ECO:0000256" key="2">
    <source>
        <dbReference type="ARBA" id="ARBA00023015"/>
    </source>
</evidence>
<dbReference type="Pfam" id="PF13411">
    <property type="entry name" value="MerR_1"/>
    <property type="match status" value="1"/>
</dbReference>
<proteinExistence type="predicted"/>
<keyword evidence="3" id="KW-0238">DNA-binding</keyword>
<reference evidence="6 7" key="1">
    <citation type="journal article" date="2019" name="Emerg. Microbes Infect.">
        <title>Comprehensive subspecies identification of 175 nontuberculous mycobacteria species based on 7547 genomic profiles.</title>
        <authorList>
            <person name="Matsumoto Y."/>
            <person name="Kinjo T."/>
            <person name="Motooka D."/>
            <person name="Nabeya D."/>
            <person name="Jung N."/>
            <person name="Uechi K."/>
            <person name="Horii T."/>
            <person name="Iida T."/>
            <person name="Fujita J."/>
            <person name="Nakamura S."/>
        </authorList>
    </citation>
    <scope>NUCLEOTIDE SEQUENCE [LARGE SCALE GENOMIC DNA]</scope>
    <source>
        <strain evidence="6 7">JCM 30725</strain>
    </source>
</reference>
<comment type="caution">
    <text evidence="6">The sequence shown here is derived from an EMBL/GenBank/DDBJ whole genome shotgun (WGS) entry which is preliminary data.</text>
</comment>
<dbReference type="Proteomes" id="UP000465360">
    <property type="component" value="Unassembled WGS sequence"/>
</dbReference>
<dbReference type="GO" id="GO:0003677">
    <property type="term" value="F:DNA binding"/>
    <property type="evidence" value="ECO:0007669"/>
    <property type="project" value="UniProtKB-KW"/>
</dbReference>
<dbReference type="InterPro" id="IPR047057">
    <property type="entry name" value="MerR_fam"/>
</dbReference>
<dbReference type="SMART" id="SM00422">
    <property type="entry name" value="HTH_MERR"/>
    <property type="match status" value="1"/>
</dbReference>
<dbReference type="PRINTS" id="PR00040">
    <property type="entry name" value="HTHMERR"/>
</dbReference>
<feature type="domain" description="HTH merR-type" evidence="5">
    <location>
        <begin position="1"/>
        <end position="70"/>
    </location>
</feature>
<organism evidence="6 7">
    <name type="scientific">Mycobacterium bourgelatii</name>
    <dbReference type="NCBI Taxonomy" id="1273442"/>
    <lineage>
        <taxon>Bacteria</taxon>
        <taxon>Bacillati</taxon>
        <taxon>Actinomycetota</taxon>
        <taxon>Actinomycetes</taxon>
        <taxon>Mycobacteriales</taxon>
        <taxon>Mycobacteriaceae</taxon>
        <taxon>Mycobacterium</taxon>
    </lineage>
</organism>
<protein>
    <submittedName>
        <fullName evidence="6">MerR family transcriptional regulator</fullName>
    </submittedName>
</protein>
<evidence type="ECO:0000256" key="4">
    <source>
        <dbReference type="ARBA" id="ARBA00023163"/>
    </source>
</evidence>
<dbReference type="PROSITE" id="PS50937">
    <property type="entry name" value="HTH_MERR_2"/>
    <property type="match status" value="1"/>
</dbReference>
<accession>A0A7I9YLD8</accession>
<keyword evidence="4" id="KW-0804">Transcription</keyword>
<keyword evidence="1" id="KW-0678">Repressor</keyword>
<evidence type="ECO:0000313" key="6">
    <source>
        <dbReference type="EMBL" id="GFG89437.1"/>
    </source>
</evidence>
<sequence length="233" mass="24877">MRLSELSRAAGLSPTTVKWYLRIGLLHRGQPTAVNQARYDDSHLRRLRLIRALIEVGGLSTDEVGDLIAAIDDPHRSIQNILAHAHRASAASAGTKAAASAAPIDDYIRHRGWRVRADSPARRDLAAVLDAIAALRPQPASGAAGVSAEVTTPDTTTPDAVYSLLDPYADAVEPLAAAEIANTPADLPRDLLVERVVAGTILLERAIAALRRLAQEHHATKRYGDPKAPADTP</sequence>
<evidence type="ECO:0000256" key="1">
    <source>
        <dbReference type="ARBA" id="ARBA00022491"/>
    </source>
</evidence>
<evidence type="ECO:0000259" key="5">
    <source>
        <dbReference type="PROSITE" id="PS50937"/>
    </source>
</evidence>
<keyword evidence="2" id="KW-0805">Transcription regulation</keyword>